<dbReference type="InterPro" id="IPR008271">
    <property type="entry name" value="Ser/Thr_kinase_AS"/>
</dbReference>
<evidence type="ECO:0000259" key="5">
    <source>
        <dbReference type="PROSITE" id="PS50011"/>
    </source>
</evidence>
<dbReference type="EMBL" id="JASEJX010000030">
    <property type="protein sequence ID" value="KAK4511314.1"/>
    <property type="molecule type" value="Genomic_DNA"/>
</dbReference>
<dbReference type="GO" id="GO:0004674">
    <property type="term" value="F:protein serine/threonine kinase activity"/>
    <property type="evidence" value="ECO:0007669"/>
    <property type="project" value="UniProtKB-KW"/>
</dbReference>
<keyword evidence="2 3" id="KW-0067">ATP-binding</keyword>
<dbReference type="PROSITE" id="PS00107">
    <property type="entry name" value="PROTEIN_KINASE_ATP"/>
    <property type="match status" value="1"/>
</dbReference>
<evidence type="ECO:0000256" key="3">
    <source>
        <dbReference type="PROSITE-ProRule" id="PRU10141"/>
    </source>
</evidence>
<keyword evidence="4" id="KW-0808">Transferase</keyword>
<evidence type="ECO:0000256" key="1">
    <source>
        <dbReference type="ARBA" id="ARBA00022741"/>
    </source>
</evidence>
<protein>
    <recommendedName>
        <fullName evidence="5">Protein kinase domain-containing protein</fullName>
    </recommendedName>
</protein>
<dbReference type="Proteomes" id="UP001304243">
    <property type="component" value="Unassembled WGS sequence"/>
</dbReference>
<dbReference type="InterPro" id="IPR017441">
    <property type="entry name" value="Protein_kinase_ATP_BS"/>
</dbReference>
<dbReference type="PROSITE" id="PS00108">
    <property type="entry name" value="PROTEIN_KINASE_ST"/>
    <property type="match status" value="1"/>
</dbReference>
<dbReference type="GeneID" id="89956215"/>
<comment type="similarity">
    <text evidence="4">Belongs to the protein kinase superfamily.</text>
</comment>
<reference evidence="6 7" key="1">
    <citation type="submission" date="2022-11" db="EMBL/GenBank/DDBJ databases">
        <title>Mucor velutinosus strain NIH1002 WGS.</title>
        <authorList>
            <person name="Subramanian P."/>
            <person name="Mullikin J.C."/>
            <person name="Segre J.A."/>
            <person name="Zelazny A.M."/>
        </authorList>
    </citation>
    <scope>NUCLEOTIDE SEQUENCE [LARGE SCALE GENOMIC DNA]</scope>
    <source>
        <strain evidence="6 7">NIH1002</strain>
    </source>
</reference>
<comment type="caution">
    <text evidence="6">The sequence shown here is derived from an EMBL/GenBank/DDBJ whole genome shotgun (WGS) entry which is preliminary data.</text>
</comment>
<dbReference type="Pfam" id="PF00069">
    <property type="entry name" value="Pkinase"/>
    <property type="match status" value="1"/>
</dbReference>
<proteinExistence type="inferred from homology"/>
<dbReference type="GO" id="GO:0000226">
    <property type="term" value="P:microtubule cytoskeleton organization"/>
    <property type="evidence" value="ECO:0007669"/>
    <property type="project" value="TreeGrafter"/>
</dbReference>
<dbReference type="GO" id="GO:0005737">
    <property type="term" value="C:cytoplasm"/>
    <property type="evidence" value="ECO:0007669"/>
    <property type="project" value="TreeGrafter"/>
</dbReference>
<evidence type="ECO:0000313" key="6">
    <source>
        <dbReference type="EMBL" id="KAK4511314.1"/>
    </source>
</evidence>
<keyword evidence="4" id="KW-0723">Serine/threonine-protein kinase</keyword>
<feature type="binding site" evidence="3">
    <location>
        <position position="198"/>
    </location>
    <ligand>
        <name>ATP</name>
        <dbReference type="ChEBI" id="CHEBI:30616"/>
    </ligand>
</feature>
<gene>
    <name evidence="6" type="ORF">ATC70_012529</name>
</gene>
<dbReference type="AlphaFoldDB" id="A0AAN7D6E0"/>
<dbReference type="SMART" id="SM00220">
    <property type="entry name" value="S_TKc"/>
    <property type="match status" value="1"/>
</dbReference>
<feature type="domain" description="Protein kinase" evidence="5">
    <location>
        <begin position="169"/>
        <end position="442"/>
    </location>
</feature>
<accession>A0AAN7D6E0</accession>
<dbReference type="SUPFAM" id="SSF56112">
    <property type="entry name" value="Protein kinase-like (PK-like)"/>
    <property type="match status" value="1"/>
</dbReference>
<dbReference type="RefSeq" id="XP_064677980.1">
    <property type="nucleotide sequence ID" value="XM_064831700.1"/>
</dbReference>
<keyword evidence="4" id="KW-0418">Kinase</keyword>
<keyword evidence="7" id="KW-1185">Reference proteome</keyword>
<sequence length="444" mass="49825">MEHILPEHQQLNSSLKFIRPSTADRLKESIKEVQKTLLYSYGIRSEPVNSDKNDRILLQISADPLRLQYSPPKHDDNIDDAIFQQLRFPHLKRPLLSPAPSNASSASSSPALGLNSAAASVSNETAHASSINTSSAASFLANFMSPVATNSACKVNQHPDEPNATVDDYILGDSIGFGGFSTVRKATHAQTGHIVAVKIIQHQHMNELSLTRLDRELSIWRSLNHPNIVHLLKVIHVEAQHIAYVFNDYCSGGNLLGHLNKHKPMEEKEAKLLFSELCQGIRYLHVDRRVCHKDLKLENILLDGDGHIKICDFGLAIDIPQQQIHRHCYKKTRKQDGCCELETAGGSLAYAAPEQIRQKMPLVCPKTDIWSLGVILYTLTVGSLPFMDDYDLRLQQKILEGHFEVPHDLALSTALKELIYACLAYEPEKRFDIQDILQSKWINE</sequence>
<dbReference type="GO" id="GO:0035556">
    <property type="term" value="P:intracellular signal transduction"/>
    <property type="evidence" value="ECO:0007669"/>
    <property type="project" value="TreeGrafter"/>
</dbReference>
<dbReference type="GO" id="GO:0005524">
    <property type="term" value="F:ATP binding"/>
    <property type="evidence" value="ECO:0007669"/>
    <property type="project" value="UniProtKB-UniRule"/>
</dbReference>
<evidence type="ECO:0000256" key="2">
    <source>
        <dbReference type="ARBA" id="ARBA00022840"/>
    </source>
</evidence>
<evidence type="ECO:0000313" key="7">
    <source>
        <dbReference type="Proteomes" id="UP001304243"/>
    </source>
</evidence>
<dbReference type="PANTHER" id="PTHR24346:SF76">
    <property type="entry name" value="NON-SPECIFIC SERINE_THREONINE PROTEIN KINASE"/>
    <property type="match status" value="1"/>
</dbReference>
<dbReference type="PANTHER" id="PTHR24346">
    <property type="entry name" value="MAP/MICROTUBULE AFFINITY-REGULATING KINASE"/>
    <property type="match status" value="1"/>
</dbReference>
<keyword evidence="1 3" id="KW-0547">Nucleotide-binding</keyword>
<evidence type="ECO:0000256" key="4">
    <source>
        <dbReference type="RuleBase" id="RU000304"/>
    </source>
</evidence>
<dbReference type="FunFam" id="1.10.510.10:FF:000571">
    <property type="entry name" value="Maternal embryonic leucine zipper kinase"/>
    <property type="match status" value="1"/>
</dbReference>
<dbReference type="Gene3D" id="1.10.510.10">
    <property type="entry name" value="Transferase(Phosphotransferase) domain 1"/>
    <property type="match status" value="1"/>
</dbReference>
<name>A0AAN7D6E0_9FUNG</name>
<organism evidence="6 7">
    <name type="scientific">Mucor velutinosus</name>
    <dbReference type="NCBI Taxonomy" id="708070"/>
    <lineage>
        <taxon>Eukaryota</taxon>
        <taxon>Fungi</taxon>
        <taxon>Fungi incertae sedis</taxon>
        <taxon>Mucoromycota</taxon>
        <taxon>Mucoromycotina</taxon>
        <taxon>Mucoromycetes</taxon>
        <taxon>Mucorales</taxon>
        <taxon>Mucorineae</taxon>
        <taxon>Mucoraceae</taxon>
        <taxon>Mucor</taxon>
    </lineage>
</organism>
<dbReference type="InterPro" id="IPR000719">
    <property type="entry name" value="Prot_kinase_dom"/>
</dbReference>
<dbReference type="PROSITE" id="PS50011">
    <property type="entry name" value="PROTEIN_KINASE_DOM"/>
    <property type="match status" value="1"/>
</dbReference>
<dbReference type="InterPro" id="IPR011009">
    <property type="entry name" value="Kinase-like_dom_sf"/>
</dbReference>